<dbReference type="Proteomes" id="UP000199103">
    <property type="component" value="Chromosome I"/>
</dbReference>
<name>A0A1H1YD72_9ACTN</name>
<evidence type="ECO:0000256" key="5">
    <source>
        <dbReference type="ARBA" id="ARBA00022842"/>
    </source>
</evidence>
<keyword evidence="3" id="KW-0479">Metal-binding</keyword>
<dbReference type="EMBL" id="LT629772">
    <property type="protein sequence ID" value="SDT19229.1"/>
    <property type="molecule type" value="Genomic_DNA"/>
</dbReference>
<accession>A0A1H1YD72</accession>
<dbReference type="STRING" id="630515.SAMN04489812_4512"/>
<protein>
    <submittedName>
        <fullName evidence="7">ADP-dependent phosphofructokinase/glucokinase</fullName>
    </submittedName>
</protein>
<dbReference type="InterPro" id="IPR029056">
    <property type="entry name" value="Ribokinase-like"/>
</dbReference>
<dbReference type="GO" id="GO:0016773">
    <property type="term" value="F:phosphotransferase activity, alcohol group as acceptor"/>
    <property type="evidence" value="ECO:0007669"/>
    <property type="project" value="InterPro"/>
</dbReference>
<keyword evidence="2" id="KW-0808">Transferase</keyword>
<dbReference type="GO" id="GO:0006096">
    <property type="term" value="P:glycolytic process"/>
    <property type="evidence" value="ECO:0007669"/>
    <property type="project" value="UniProtKB-KW"/>
</dbReference>
<keyword evidence="4 7" id="KW-0418">Kinase</keyword>
<dbReference type="PROSITE" id="PS51255">
    <property type="entry name" value="ADPK"/>
    <property type="match status" value="1"/>
</dbReference>
<reference evidence="7 8" key="1">
    <citation type="submission" date="2016-10" db="EMBL/GenBank/DDBJ databases">
        <authorList>
            <person name="de Groot N.N."/>
        </authorList>
    </citation>
    <scope>NUCLEOTIDE SEQUENCE [LARGE SCALE GENOMIC DNA]</scope>
    <source>
        <strain evidence="7 8">DSM 21800</strain>
    </source>
</reference>
<keyword evidence="5" id="KW-0460">Magnesium</keyword>
<proteinExistence type="predicted"/>
<keyword evidence="6" id="KW-0324">Glycolysis</keyword>
<sequence length="403" mass="44496">MRSDVVLGLGGGIDYELTLSAPVLDALVEEYRIGADELDRRAEIRTERDLVISILDHLRHGEGGEHFVVDPEVITTFAARMPRRITLGGSSVRAGLVLSRSGIDPTLHLVTVNDHLRRLLPANCHYVCSGTEDSSYPHLIAQYERGLRVRVGERELTAARANRLIYVNDPPNEEMVLRDDLGDLLSRARVFMFAGLNGIRRSDLLQDRLATLRRALSRLPPEALVYYEDAGFHVEEFKPIVQRALLDRIDVFGLNEDELQSYLGRRVDLLSADHMLTALRQVRTIVPARTLVVHTAHWAAAVGERAADWRAALDAGVTHAGARYAYGDDCTDDQLDRVRRGLRQPQAVTFAEGLERRWGPGLVCRPAARLDVEHPTTIGLGDTFVGGFLSAVVPVGADVGGGL</sequence>
<dbReference type="PANTHER" id="PTHR21208:SF1">
    <property type="entry name" value="ADP-DEPENDENT GLUCOKINASE"/>
    <property type="match status" value="1"/>
</dbReference>
<dbReference type="Pfam" id="PF04587">
    <property type="entry name" value="ADP_PFK_GK"/>
    <property type="match status" value="1"/>
</dbReference>
<keyword evidence="8" id="KW-1185">Reference proteome</keyword>
<dbReference type="GO" id="GO:0016301">
    <property type="term" value="F:kinase activity"/>
    <property type="evidence" value="ECO:0007669"/>
    <property type="project" value="UniProtKB-KW"/>
</dbReference>
<gene>
    <name evidence="7" type="ORF">SAMN04489812_4512</name>
</gene>
<dbReference type="SUPFAM" id="SSF53613">
    <property type="entry name" value="Ribokinase-like"/>
    <property type="match status" value="1"/>
</dbReference>
<dbReference type="AlphaFoldDB" id="A0A1H1YD72"/>
<dbReference type="OrthoDB" id="2813007at2"/>
<dbReference type="InterPro" id="IPR007666">
    <property type="entry name" value="ADP_PFK/GK"/>
</dbReference>
<keyword evidence="1" id="KW-0963">Cytoplasm</keyword>
<dbReference type="RefSeq" id="WP_091527612.1">
    <property type="nucleotide sequence ID" value="NZ_LT629772.1"/>
</dbReference>
<evidence type="ECO:0000313" key="8">
    <source>
        <dbReference type="Proteomes" id="UP000199103"/>
    </source>
</evidence>
<evidence type="ECO:0000256" key="2">
    <source>
        <dbReference type="ARBA" id="ARBA00022679"/>
    </source>
</evidence>
<organism evidence="7 8">
    <name type="scientific">Microlunatus soli</name>
    <dbReference type="NCBI Taxonomy" id="630515"/>
    <lineage>
        <taxon>Bacteria</taxon>
        <taxon>Bacillati</taxon>
        <taxon>Actinomycetota</taxon>
        <taxon>Actinomycetes</taxon>
        <taxon>Propionibacteriales</taxon>
        <taxon>Propionibacteriaceae</taxon>
        <taxon>Microlunatus</taxon>
    </lineage>
</organism>
<dbReference type="PANTHER" id="PTHR21208">
    <property type="entry name" value="ADP-DEPENDENT GLUCOKINASE"/>
    <property type="match status" value="1"/>
</dbReference>
<evidence type="ECO:0000313" key="7">
    <source>
        <dbReference type="EMBL" id="SDT19229.1"/>
    </source>
</evidence>
<evidence type="ECO:0000256" key="4">
    <source>
        <dbReference type="ARBA" id="ARBA00022777"/>
    </source>
</evidence>
<dbReference type="GO" id="GO:0046872">
    <property type="term" value="F:metal ion binding"/>
    <property type="evidence" value="ECO:0007669"/>
    <property type="project" value="UniProtKB-KW"/>
</dbReference>
<evidence type="ECO:0000256" key="6">
    <source>
        <dbReference type="ARBA" id="ARBA00023152"/>
    </source>
</evidence>
<dbReference type="Gene3D" id="3.40.1190.20">
    <property type="match status" value="1"/>
</dbReference>
<evidence type="ECO:0000256" key="1">
    <source>
        <dbReference type="ARBA" id="ARBA00022490"/>
    </source>
</evidence>
<evidence type="ECO:0000256" key="3">
    <source>
        <dbReference type="ARBA" id="ARBA00022723"/>
    </source>
</evidence>